<evidence type="ECO:0000313" key="2">
    <source>
        <dbReference type="EMBL" id="RML87322.1"/>
    </source>
</evidence>
<gene>
    <name evidence="3" type="ORF">ALP13_101365</name>
    <name evidence="2" type="ORF">APX70_100236</name>
</gene>
<evidence type="ECO:0000256" key="1">
    <source>
        <dbReference type="SAM" id="MobiDB-lite"/>
    </source>
</evidence>
<accession>A0A0N0WVH6</accession>
<dbReference type="EMBL" id="RBNL01001646">
    <property type="protein sequence ID" value="RML87322.1"/>
    <property type="molecule type" value="Genomic_DNA"/>
</dbReference>
<dbReference type="Proteomes" id="UP000271631">
    <property type="component" value="Unassembled WGS sequence"/>
</dbReference>
<comment type="caution">
    <text evidence="2">The sequence shown here is derived from an EMBL/GenBank/DDBJ whole genome shotgun (WGS) entry which is preliminary data.</text>
</comment>
<sequence>MGKSRPLLRACFSQHSQGTGSLWKCPEKVTAGEHPSSIAGEKSRNYSHDVRVRLMP</sequence>
<evidence type="ECO:0000313" key="4">
    <source>
        <dbReference type="Proteomes" id="UP000271631"/>
    </source>
</evidence>
<feature type="region of interest" description="Disordered" evidence="1">
    <location>
        <begin position="32"/>
        <end position="56"/>
    </location>
</feature>
<feature type="compositionally biased region" description="Basic and acidic residues" evidence="1">
    <location>
        <begin position="41"/>
        <end position="56"/>
    </location>
</feature>
<proteinExistence type="predicted"/>
<dbReference type="EMBL" id="RBUQ01000048">
    <property type="protein sequence ID" value="RMV41993.1"/>
    <property type="molecule type" value="Genomic_DNA"/>
</dbReference>
<dbReference type="Proteomes" id="UP000282378">
    <property type="component" value="Unassembled WGS sequence"/>
</dbReference>
<protein>
    <submittedName>
        <fullName evidence="2">Uncharacterized protein</fullName>
    </submittedName>
</protein>
<evidence type="ECO:0000313" key="3">
    <source>
        <dbReference type="EMBL" id="RMV41993.1"/>
    </source>
</evidence>
<name>A0A0N0WVH6_PSEYM</name>
<reference evidence="4 5" key="1">
    <citation type="submission" date="2018-08" db="EMBL/GenBank/DDBJ databases">
        <title>Recombination of ecologically and evolutionarily significant loci maintains genetic cohesion in the Pseudomonas syringae species complex.</title>
        <authorList>
            <person name="Dillon M."/>
            <person name="Thakur S."/>
            <person name="Almeida R.N.D."/>
            <person name="Weir B.S."/>
            <person name="Guttman D.S."/>
        </authorList>
    </citation>
    <scope>NUCLEOTIDE SEQUENCE [LARGE SCALE GENOMIC DNA]</scope>
    <source>
        <strain evidence="2 5">88_10</strain>
        <strain evidence="3 4">ICMP 11281</strain>
    </source>
</reference>
<organism evidence="2 5">
    <name type="scientific">Pseudomonas syringae pv. maculicola</name>
    <dbReference type="NCBI Taxonomy" id="59511"/>
    <lineage>
        <taxon>Bacteria</taxon>
        <taxon>Pseudomonadati</taxon>
        <taxon>Pseudomonadota</taxon>
        <taxon>Gammaproteobacteria</taxon>
        <taxon>Pseudomonadales</taxon>
        <taxon>Pseudomonadaceae</taxon>
        <taxon>Pseudomonas</taxon>
    </lineage>
</organism>
<dbReference type="AlphaFoldDB" id="A0A0N0WVH6"/>
<evidence type="ECO:0000313" key="5">
    <source>
        <dbReference type="Proteomes" id="UP000282378"/>
    </source>
</evidence>